<keyword evidence="1" id="KW-0677">Repeat</keyword>
<evidence type="ECO:0000259" key="4">
    <source>
        <dbReference type="Pfam" id="PF22646"/>
    </source>
</evidence>
<feature type="domain" description="Phosphatase PP2A regulatory subunit A/Splicing factor 3B subunit 1-like HEAT repeat" evidence="4">
    <location>
        <begin position="46"/>
        <end position="83"/>
    </location>
</feature>
<evidence type="ECO:0000259" key="5">
    <source>
        <dbReference type="Pfam" id="PF22956"/>
    </source>
</evidence>
<dbReference type="SUPFAM" id="SSF48371">
    <property type="entry name" value="ARM repeat"/>
    <property type="match status" value="1"/>
</dbReference>
<reference evidence="6 7" key="1">
    <citation type="submission" date="2018-11" db="EMBL/GenBank/DDBJ databases">
        <authorList>
            <consortium name="Pathogen Informatics"/>
        </authorList>
    </citation>
    <scope>NUCLEOTIDE SEQUENCE [LARGE SCALE GENOMIC DNA]</scope>
</reference>
<evidence type="ECO:0000256" key="2">
    <source>
        <dbReference type="ARBA" id="ARBA00038332"/>
    </source>
</evidence>
<dbReference type="GO" id="GO:0005634">
    <property type="term" value="C:nucleus"/>
    <property type="evidence" value="ECO:0007669"/>
    <property type="project" value="TreeGrafter"/>
</dbReference>
<protein>
    <recommendedName>
        <fullName evidence="8">TOG domain-containing protein</fullName>
    </recommendedName>
</protein>
<name>A0A3P6SX79_CYLGO</name>
<feature type="repeat" description="HEAT" evidence="3">
    <location>
        <begin position="287"/>
        <end position="325"/>
    </location>
</feature>
<comment type="similarity">
    <text evidence="2">Belongs to the phosphatase 2A regulatory subunit A family.</text>
</comment>
<accession>A0A3P6SX79</accession>
<evidence type="ECO:0000313" key="7">
    <source>
        <dbReference type="Proteomes" id="UP000271889"/>
    </source>
</evidence>
<feature type="repeat" description="HEAT" evidence="3">
    <location>
        <begin position="170"/>
        <end position="208"/>
    </location>
</feature>
<dbReference type="InterPro" id="IPR011989">
    <property type="entry name" value="ARM-like"/>
</dbReference>
<dbReference type="InterPro" id="IPR051023">
    <property type="entry name" value="PP2A_Regulatory_Subunit_A"/>
</dbReference>
<dbReference type="EMBL" id="UYRV01011379">
    <property type="protein sequence ID" value="VDK58081.1"/>
    <property type="molecule type" value="Genomic_DNA"/>
</dbReference>
<dbReference type="PANTHER" id="PTHR10648:SF4">
    <property type="entry name" value="PROTEIN PHOSPHATASE 2 (FORMERLY 2A), REGULATORY SUBUNIT A, BETA ISOFORM-RELATED"/>
    <property type="match status" value="1"/>
</dbReference>
<dbReference type="GO" id="GO:0019888">
    <property type="term" value="F:protein phosphatase regulator activity"/>
    <property type="evidence" value="ECO:0007669"/>
    <property type="project" value="TreeGrafter"/>
</dbReference>
<gene>
    <name evidence="6" type="ORF">CGOC_LOCUS4210</name>
</gene>
<dbReference type="GO" id="GO:0005829">
    <property type="term" value="C:cytosol"/>
    <property type="evidence" value="ECO:0007669"/>
    <property type="project" value="TreeGrafter"/>
</dbReference>
<keyword evidence="7" id="KW-1185">Reference proteome</keyword>
<dbReference type="Proteomes" id="UP000271889">
    <property type="component" value="Unassembled WGS sequence"/>
</dbReference>
<feature type="domain" description="Phosphatase 2A Regulatory Subunit A helical" evidence="5">
    <location>
        <begin position="172"/>
        <end position="331"/>
    </location>
</feature>
<feature type="domain" description="Phosphatase PP2A regulatory subunit A/Splicing factor 3B subunit 1-like HEAT repeat" evidence="4">
    <location>
        <begin position="111"/>
        <end position="162"/>
    </location>
</feature>
<evidence type="ECO:0000256" key="3">
    <source>
        <dbReference type="PROSITE-ProRule" id="PRU00103"/>
    </source>
</evidence>
<dbReference type="AlphaFoldDB" id="A0A3P6SX79"/>
<feature type="repeat" description="HEAT" evidence="3">
    <location>
        <begin position="131"/>
        <end position="169"/>
    </location>
</feature>
<evidence type="ECO:0008006" key="8">
    <source>
        <dbReference type="Google" id="ProtNLM"/>
    </source>
</evidence>
<dbReference type="OrthoDB" id="340346at2759"/>
<dbReference type="GO" id="GO:0000159">
    <property type="term" value="C:protein phosphatase type 2A complex"/>
    <property type="evidence" value="ECO:0007669"/>
    <property type="project" value="TreeGrafter"/>
</dbReference>
<dbReference type="Pfam" id="PF22646">
    <property type="entry name" value="PPP2R1A-like_HEAT"/>
    <property type="match status" value="2"/>
</dbReference>
<evidence type="ECO:0000313" key="6">
    <source>
        <dbReference type="EMBL" id="VDK58081.1"/>
    </source>
</evidence>
<dbReference type="InterPro" id="IPR016024">
    <property type="entry name" value="ARM-type_fold"/>
</dbReference>
<dbReference type="InterPro" id="IPR054573">
    <property type="entry name" value="PP2A/SF3B1-like_HEAT"/>
</dbReference>
<feature type="repeat" description="HEAT" evidence="3">
    <location>
        <begin position="209"/>
        <end position="247"/>
    </location>
</feature>
<dbReference type="InterPro" id="IPR055231">
    <property type="entry name" value="2AA_helical"/>
</dbReference>
<feature type="repeat" description="HEAT" evidence="3">
    <location>
        <begin position="14"/>
        <end position="52"/>
    </location>
</feature>
<dbReference type="Gene3D" id="1.25.10.10">
    <property type="entry name" value="Leucine-rich Repeat Variant"/>
    <property type="match status" value="1"/>
</dbReference>
<dbReference type="InterPro" id="IPR021133">
    <property type="entry name" value="HEAT_type_2"/>
</dbReference>
<proteinExistence type="inferred from homology"/>
<sequence>MAGLLSEDSRRDLVRPVLSGLIDDKSWRVRFMVAEKLTEIQDAIGEEMTMSELVPAFTNLLKDPEGEVRGAAAQKLNSAFTLIDFLLVPSLRLALAEKHHRLQLHFVDHSITAFCANLKKSARESAILNNILPVVKELVTDPNQHVKTELAGVIMGLAPLVGKENTISQLLPIYMQLLKDSTAEVRLNIISSLDKVNDVIGASQLSQSLLPAIVELAEDGKWRVRLAIVQFMPLLAAQLGQQFFDEKMLPLCLNWLCDHVYAIREAATMILTELAGKFGGEWATKNIMPKVLTLSKDLNYLHRMTCLFCLNSLAEAVGAEQTAKEIMPVIKEVCFWQ</sequence>
<dbReference type="PANTHER" id="PTHR10648">
    <property type="entry name" value="SERINE/THREONINE-PROTEIN PHOSPHATASE PP2A 65 KDA REGULATORY SUBUNIT"/>
    <property type="match status" value="1"/>
</dbReference>
<dbReference type="Pfam" id="PF02985">
    <property type="entry name" value="HEAT"/>
    <property type="match status" value="1"/>
</dbReference>
<organism evidence="6 7">
    <name type="scientific">Cylicostephanus goldi</name>
    <name type="common">Nematode worm</name>
    <dbReference type="NCBI Taxonomy" id="71465"/>
    <lineage>
        <taxon>Eukaryota</taxon>
        <taxon>Metazoa</taxon>
        <taxon>Ecdysozoa</taxon>
        <taxon>Nematoda</taxon>
        <taxon>Chromadorea</taxon>
        <taxon>Rhabditida</taxon>
        <taxon>Rhabditina</taxon>
        <taxon>Rhabditomorpha</taxon>
        <taxon>Strongyloidea</taxon>
        <taxon>Strongylidae</taxon>
        <taxon>Cylicostephanus</taxon>
    </lineage>
</organism>
<dbReference type="InterPro" id="IPR000357">
    <property type="entry name" value="HEAT"/>
</dbReference>
<dbReference type="Pfam" id="PF22956">
    <property type="entry name" value="VPS15-like_hel"/>
    <property type="match status" value="1"/>
</dbReference>
<evidence type="ECO:0000256" key="1">
    <source>
        <dbReference type="ARBA" id="ARBA00022737"/>
    </source>
</evidence>
<dbReference type="PROSITE" id="PS50077">
    <property type="entry name" value="HEAT_REPEAT"/>
    <property type="match status" value="6"/>
</dbReference>
<feature type="repeat" description="HEAT" evidence="3">
    <location>
        <begin position="53"/>
        <end position="91"/>
    </location>
</feature>